<dbReference type="Proteomes" id="UP001651158">
    <property type="component" value="Unassembled WGS sequence"/>
</dbReference>
<gene>
    <name evidence="2" type="ORF">TcWFU_006608</name>
</gene>
<accession>A0ABR4Q3B9</accession>
<name>A0ABR4Q3B9_9CEST</name>
<organism evidence="2 3">
    <name type="scientific">Taenia crassiceps</name>
    <dbReference type="NCBI Taxonomy" id="6207"/>
    <lineage>
        <taxon>Eukaryota</taxon>
        <taxon>Metazoa</taxon>
        <taxon>Spiralia</taxon>
        <taxon>Lophotrochozoa</taxon>
        <taxon>Platyhelminthes</taxon>
        <taxon>Cestoda</taxon>
        <taxon>Eucestoda</taxon>
        <taxon>Cyclophyllidea</taxon>
        <taxon>Taeniidae</taxon>
        <taxon>Taenia</taxon>
    </lineage>
</organism>
<feature type="region of interest" description="Disordered" evidence="1">
    <location>
        <begin position="18"/>
        <end position="71"/>
    </location>
</feature>
<feature type="compositionally biased region" description="Basic and acidic residues" evidence="1">
    <location>
        <begin position="22"/>
        <end position="31"/>
    </location>
</feature>
<feature type="compositionally biased region" description="Basic and acidic residues" evidence="1">
    <location>
        <begin position="39"/>
        <end position="54"/>
    </location>
</feature>
<evidence type="ECO:0000313" key="2">
    <source>
        <dbReference type="EMBL" id="KAL5104119.1"/>
    </source>
</evidence>
<evidence type="ECO:0000256" key="1">
    <source>
        <dbReference type="SAM" id="MobiDB-lite"/>
    </source>
</evidence>
<evidence type="ECO:0000313" key="3">
    <source>
        <dbReference type="Proteomes" id="UP001651158"/>
    </source>
</evidence>
<sequence length="71" mass="7986">MPQLHACSAPRKLAFHPVLGSGEKRGEEKKLRQSVKVNPRTELRHGRQSNDLDLRPSMSTSVARHKSAEGW</sequence>
<comment type="caution">
    <text evidence="2">The sequence shown here is derived from an EMBL/GenBank/DDBJ whole genome shotgun (WGS) entry which is preliminary data.</text>
</comment>
<dbReference type="EMBL" id="JAKROA010000014">
    <property type="protein sequence ID" value="KAL5104119.1"/>
    <property type="molecule type" value="Genomic_DNA"/>
</dbReference>
<proteinExistence type="predicted"/>
<protein>
    <submittedName>
        <fullName evidence="2">Uncharacterized protein</fullName>
    </submittedName>
</protein>
<reference evidence="2 3" key="1">
    <citation type="journal article" date="2022" name="Front. Cell. Infect. Microbiol.">
        <title>The Genomes of Two Strains of Taenia crassiceps the Animal Model for the Study of Human Cysticercosis.</title>
        <authorList>
            <person name="Bobes R.J."/>
            <person name="Estrada K."/>
            <person name="Rios-Valencia D.G."/>
            <person name="Calderon-Gallegos A."/>
            <person name="de la Torre P."/>
            <person name="Carrero J.C."/>
            <person name="Sanchez-Flores A."/>
            <person name="Laclette J.P."/>
        </authorList>
    </citation>
    <scope>NUCLEOTIDE SEQUENCE [LARGE SCALE GENOMIC DNA]</scope>
    <source>
        <strain evidence="2">WFUcys</strain>
    </source>
</reference>
<keyword evidence="3" id="KW-1185">Reference proteome</keyword>